<dbReference type="PANTHER" id="PTHR43335">
    <property type="entry name" value="ABC TRANSPORTER, ATP-BINDING PROTEIN"/>
    <property type="match status" value="1"/>
</dbReference>
<reference evidence="7 8" key="1">
    <citation type="submission" date="2016-10" db="EMBL/GenBank/DDBJ databases">
        <authorList>
            <person name="Varghese N."/>
            <person name="Submissions S."/>
        </authorList>
    </citation>
    <scope>NUCLEOTIDE SEQUENCE [LARGE SCALE GENOMIC DNA]</scope>
    <source>
        <strain evidence="7 8">CGMCC 1.3527</strain>
    </source>
</reference>
<dbReference type="CDD" id="cd03230">
    <property type="entry name" value="ABC_DR_subfamily_A"/>
    <property type="match status" value="1"/>
</dbReference>
<comment type="similarity">
    <text evidence="1">Belongs to the ABC transporter superfamily.</text>
</comment>
<gene>
    <name evidence="7" type="ORF">SAMN04488067_10785</name>
</gene>
<dbReference type="InterPro" id="IPR017871">
    <property type="entry name" value="ABC_transporter-like_CS"/>
</dbReference>
<keyword evidence="8" id="KW-1185">Reference proteome</keyword>
<feature type="compositionally biased region" description="Acidic residues" evidence="5">
    <location>
        <begin position="313"/>
        <end position="326"/>
    </location>
</feature>
<evidence type="ECO:0000313" key="7">
    <source>
        <dbReference type="EMBL" id="SDF70327.1"/>
    </source>
</evidence>
<evidence type="ECO:0000256" key="3">
    <source>
        <dbReference type="ARBA" id="ARBA00022741"/>
    </source>
</evidence>
<organism evidence="7 8">
    <name type="scientific">Halorubrum xinjiangense</name>
    <dbReference type="NCBI Taxonomy" id="261291"/>
    <lineage>
        <taxon>Archaea</taxon>
        <taxon>Methanobacteriati</taxon>
        <taxon>Methanobacteriota</taxon>
        <taxon>Stenosarchaea group</taxon>
        <taxon>Halobacteria</taxon>
        <taxon>Halobacteriales</taxon>
        <taxon>Haloferacaceae</taxon>
        <taxon>Halorubrum</taxon>
    </lineage>
</organism>
<evidence type="ECO:0000256" key="4">
    <source>
        <dbReference type="ARBA" id="ARBA00022840"/>
    </source>
</evidence>
<sequence>MTAIELRGVTKEFAEVTAVRDLDLTVEDGEVYGFLGPNGAGKSTTIDMLLDLVRPTAGTVRVLGADVATEGVEIRRRTGVLPDGFSVYDRLSGRRHVEFAVESKDAADDPDALLDRVGLADAADRSAGEYSKGMRQRLALAMALVGDPDLLILDEPSSGLDPAGAKEMREIVRAEAERGATVFFSSHILEQVDAVCDRVGILRDGELVAEDSVEGLREAVGGEETLEVAAAGADDDAVAAVRALPGVSGVTRDGDELAVNCASDAKTDVIATLEDAGVAVADFHTREASLEDLFLAYTEGDAASSSERATDADATDGDATDADTIDGEPPTDANATDAETTDAEPPADDESAAEEVDR</sequence>
<dbReference type="SUPFAM" id="SSF52540">
    <property type="entry name" value="P-loop containing nucleoside triphosphate hydrolases"/>
    <property type="match status" value="1"/>
</dbReference>
<dbReference type="PANTHER" id="PTHR43335:SF4">
    <property type="entry name" value="ABC TRANSPORTER, ATP-BINDING PROTEIN"/>
    <property type="match status" value="1"/>
</dbReference>
<evidence type="ECO:0000256" key="5">
    <source>
        <dbReference type="SAM" id="MobiDB-lite"/>
    </source>
</evidence>
<evidence type="ECO:0000259" key="6">
    <source>
        <dbReference type="PROSITE" id="PS50893"/>
    </source>
</evidence>
<keyword evidence="3" id="KW-0547">Nucleotide-binding</keyword>
<evidence type="ECO:0000313" key="8">
    <source>
        <dbReference type="Proteomes" id="UP000324020"/>
    </source>
</evidence>
<protein>
    <submittedName>
        <fullName evidence="7">ABC-2 type transport system ATP-binding protein</fullName>
    </submittedName>
</protein>
<evidence type="ECO:0000256" key="2">
    <source>
        <dbReference type="ARBA" id="ARBA00022448"/>
    </source>
</evidence>
<dbReference type="InterPro" id="IPR003593">
    <property type="entry name" value="AAA+_ATPase"/>
</dbReference>
<dbReference type="RefSeq" id="WP_149798830.1">
    <property type="nucleotide sequence ID" value="NZ_FNBO01000007.1"/>
</dbReference>
<dbReference type="PROSITE" id="PS00211">
    <property type="entry name" value="ABC_TRANSPORTER_1"/>
    <property type="match status" value="1"/>
</dbReference>
<dbReference type="GO" id="GO:0005524">
    <property type="term" value="F:ATP binding"/>
    <property type="evidence" value="ECO:0007669"/>
    <property type="project" value="UniProtKB-KW"/>
</dbReference>
<proteinExistence type="inferred from homology"/>
<dbReference type="PROSITE" id="PS50893">
    <property type="entry name" value="ABC_TRANSPORTER_2"/>
    <property type="match status" value="1"/>
</dbReference>
<dbReference type="Gene3D" id="3.40.50.300">
    <property type="entry name" value="P-loop containing nucleotide triphosphate hydrolases"/>
    <property type="match status" value="1"/>
</dbReference>
<dbReference type="AlphaFoldDB" id="A0A1G7N8V2"/>
<feature type="region of interest" description="Disordered" evidence="5">
    <location>
        <begin position="301"/>
        <end position="358"/>
    </location>
</feature>
<dbReference type="InterPro" id="IPR003439">
    <property type="entry name" value="ABC_transporter-like_ATP-bd"/>
</dbReference>
<dbReference type="EMBL" id="FNBO01000007">
    <property type="protein sequence ID" value="SDF70327.1"/>
    <property type="molecule type" value="Genomic_DNA"/>
</dbReference>
<dbReference type="InterPro" id="IPR027417">
    <property type="entry name" value="P-loop_NTPase"/>
</dbReference>
<dbReference type="Pfam" id="PF00005">
    <property type="entry name" value="ABC_tran"/>
    <property type="match status" value="1"/>
</dbReference>
<feature type="compositionally biased region" description="Acidic residues" evidence="5">
    <location>
        <begin position="339"/>
        <end position="358"/>
    </location>
</feature>
<dbReference type="InterPro" id="IPR025302">
    <property type="entry name" value="DrrA1/2-like_C"/>
</dbReference>
<dbReference type="GO" id="GO:0016887">
    <property type="term" value="F:ATP hydrolysis activity"/>
    <property type="evidence" value="ECO:0007669"/>
    <property type="project" value="InterPro"/>
</dbReference>
<keyword evidence="2" id="KW-0813">Transport</keyword>
<dbReference type="OrthoDB" id="87732at2157"/>
<accession>A0A1G7N8V2</accession>
<dbReference type="Pfam" id="PF13732">
    <property type="entry name" value="DrrA1-3_C"/>
    <property type="match status" value="1"/>
</dbReference>
<dbReference type="Proteomes" id="UP000324020">
    <property type="component" value="Unassembled WGS sequence"/>
</dbReference>
<evidence type="ECO:0000256" key="1">
    <source>
        <dbReference type="ARBA" id="ARBA00005417"/>
    </source>
</evidence>
<feature type="domain" description="ABC transporter" evidence="6">
    <location>
        <begin position="4"/>
        <end position="229"/>
    </location>
</feature>
<dbReference type="SMART" id="SM00382">
    <property type="entry name" value="AAA"/>
    <property type="match status" value="1"/>
</dbReference>
<name>A0A1G7N8V2_9EURY</name>
<keyword evidence="4 7" id="KW-0067">ATP-binding</keyword>